<evidence type="ECO:0000313" key="5">
    <source>
        <dbReference type="EMBL" id="KAL0005119.1"/>
    </source>
</evidence>
<dbReference type="InterPro" id="IPR000300">
    <property type="entry name" value="IPPc"/>
</dbReference>
<dbReference type="AlphaFoldDB" id="A0AAW2D4U6"/>
<dbReference type="InterPro" id="IPR045849">
    <property type="entry name" value="IP5P_plant"/>
</dbReference>
<dbReference type="Gene3D" id="3.60.10.10">
    <property type="entry name" value="Endonuclease/exonuclease/phosphatase"/>
    <property type="match status" value="1"/>
</dbReference>
<reference evidence="5 6" key="1">
    <citation type="submission" date="2024-01" db="EMBL/GenBank/DDBJ databases">
        <title>A telomere-to-telomere, gap-free genome of sweet tea (Lithocarpus litseifolius).</title>
        <authorList>
            <person name="Zhou J."/>
        </authorList>
    </citation>
    <scope>NUCLEOTIDE SEQUENCE [LARGE SCALE GENOMIC DNA]</scope>
    <source>
        <strain evidence="5">Zhou-2022a</strain>
        <tissue evidence="5">Leaf</tissue>
    </source>
</reference>
<dbReference type="Pfam" id="PF22669">
    <property type="entry name" value="Exo_endo_phos2"/>
    <property type="match status" value="1"/>
</dbReference>
<dbReference type="Proteomes" id="UP001459277">
    <property type="component" value="Unassembled WGS sequence"/>
</dbReference>
<name>A0AAW2D4U6_9ROSI</name>
<dbReference type="FunFam" id="3.60.10.10:FF:000053">
    <property type="entry name" value="Type IV inositol polyphosphate 5-phosphatase 9"/>
    <property type="match status" value="1"/>
</dbReference>
<comment type="caution">
    <text evidence="5">The sequence shown here is derived from an EMBL/GenBank/DDBJ whole genome shotgun (WGS) entry which is preliminary data.</text>
</comment>
<feature type="region of interest" description="Disordered" evidence="3">
    <location>
        <begin position="1"/>
        <end position="36"/>
    </location>
</feature>
<organism evidence="5 6">
    <name type="scientific">Lithocarpus litseifolius</name>
    <dbReference type="NCBI Taxonomy" id="425828"/>
    <lineage>
        <taxon>Eukaryota</taxon>
        <taxon>Viridiplantae</taxon>
        <taxon>Streptophyta</taxon>
        <taxon>Embryophyta</taxon>
        <taxon>Tracheophyta</taxon>
        <taxon>Spermatophyta</taxon>
        <taxon>Magnoliopsida</taxon>
        <taxon>eudicotyledons</taxon>
        <taxon>Gunneridae</taxon>
        <taxon>Pentapetalae</taxon>
        <taxon>rosids</taxon>
        <taxon>fabids</taxon>
        <taxon>Fagales</taxon>
        <taxon>Fagaceae</taxon>
        <taxon>Lithocarpus</taxon>
    </lineage>
</organism>
<evidence type="ECO:0000256" key="2">
    <source>
        <dbReference type="ARBA" id="ARBA00022801"/>
    </source>
</evidence>
<dbReference type="GO" id="GO:0004445">
    <property type="term" value="F:inositol-polyphosphate 5-phosphatase activity"/>
    <property type="evidence" value="ECO:0007669"/>
    <property type="project" value="InterPro"/>
</dbReference>
<accession>A0AAW2D4U6</accession>
<evidence type="ECO:0000259" key="4">
    <source>
        <dbReference type="SMART" id="SM00128"/>
    </source>
</evidence>
<dbReference type="PANTHER" id="PTHR45666">
    <property type="entry name" value="TYPE IV INOSITOL POLYPHOSPHATE 5-PHOSPHATASE 9"/>
    <property type="match status" value="1"/>
</dbReference>
<dbReference type="InterPro" id="IPR036691">
    <property type="entry name" value="Endo/exonu/phosph_ase_sf"/>
</dbReference>
<evidence type="ECO:0000256" key="3">
    <source>
        <dbReference type="SAM" id="MobiDB-lite"/>
    </source>
</evidence>
<dbReference type="GO" id="GO:0004439">
    <property type="term" value="F:phosphatidylinositol-4,5-bisphosphate 5-phosphatase activity"/>
    <property type="evidence" value="ECO:0007669"/>
    <property type="project" value="TreeGrafter"/>
</dbReference>
<evidence type="ECO:0000256" key="1">
    <source>
        <dbReference type="ARBA" id="ARBA00010768"/>
    </source>
</evidence>
<feature type="compositionally biased region" description="Polar residues" evidence="3">
    <location>
        <begin position="7"/>
        <end position="21"/>
    </location>
</feature>
<dbReference type="SUPFAM" id="SSF56219">
    <property type="entry name" value="DNase I-like"/>
    <property type="match status" value="1"/>
</dbReference>
<sequence>MPITTCRMRNTQNSDTSSSFQHNEEPRKNHHPVIGQGEGIDASFQQVLEAIMDKFQTTLEGNLRLVAAKLDSFPDQNMNKFAKLIDNLNNARYLGQTSRGNNGLVANNIPRGIKYPLVMWPRLVANKFLRKTLGSNNFVTDFPGNIESILEIPSSDQTSPRPKTIFNHHNDVHKVFVSTWNVGGVAPHDDLNIEDLLDTCNNSFDIYVLGFQEIVPLRASNVLGSENSKISMKWNSLIREALNKKIHSREHDQYNHLQESAKNGKSIESSIPQDFQCIISKQMVGIMISVWVRNNLRPFIKHPSVSCVGCGIMSCLGNKGAVSVRFQLHGTNLCFVCCHLASGGREGDEKYRNSDVAEIFSRTSFPRGPSLDLPRKILDHDQVIFLGDLNYRISLPEATTRLLTNKGEWNALQENDQLRMELRDGQIFQDWQEGIIKFAPTYKYYPNSDLYYGCLEGIKGEKRRAPAWCDRVIWYGKGLKQHEYSRSELKLSDHRPVKAVFTAEVGVTQTLKGFQSLFLSDRRIFNFEIEEIRGEEKEEPVIIEIHTNETSFARSSPIGIRAKLSYRLDGLKIRGTVTQSMKALLRWKFWVQDLLHELEVLPVSLVHLVARIGWAYAKGSKGIDLYLPNHTSSISSISHMGLGHA</sequence>
<evidence type="ECO:0000313" key="6">
    <source>
        <dbReference type="Proteomes" id="UP001459277"/>
    </source>
</evidence>
<comment type="similarity">
    <text evidence="1">Belongs to the inositol polyphosphate 5-phosphatase family.</text>
</comment>
<dbReference type="GO" id="GO:0046856">
    <property type="term" value="P:phosphatidylinositol dephosphorylation"/>
    <property type="evidence" value="ECO:0007669"/>
    <property type="project" value="InterPro"/>
</dbReference>
<dbReference type="EMBL" id="JAZDWU010000004">
    <property type="protein sequence ID" value="KAL0005119.1"/>
    <property type="molecule type" value="Genomic_DNA"/>
</dbReference>
<keyword evidence="6" id="KW-1185">Reference proteome</keyword>
<gene>
    <name evidence="5" type="ORF">SO802_012680</name>
</gene>
<protein>
    <recommendedName>
        <fullName evidence="4">Inositol polyphosphate-related phosphatase domain-containing protein</fullName>
    </recommendedName>
</protein>
<dbReference type="GO" id="GO:0034485">
    <property type="term" value="F:phosphatidylinositol-3,4,5-trisphosphate 5-phosphatase activity"/>
    <property type="evidence" value="ECO:0007669"/>
    <property type="project" value="TreeGrafter"/>
</dbReference>
<keyword evidence="2" id="KW-0378">Hydrolase</keyword>
<feature type="domain" description="Inositol polyphosphate-related phosphatase" evidence="4">
    <location>
        <begin position="171"/>
        <end position="509"/>
    </location>
</feature>
<dbReference type="SMART" id="SM00128">
    <property type="entry name" value="IPPc"/>
    <property type="match status" value="1"/>
</dbReference>
<dbReference type="PANTHER" id="PTHR45666:SF18">
    <property type="entry name" value="TYPE IV INOSITOL POLYPHOSPHATE 5-PHOSPHATASE 9"/>
    <property type="match status" value="1"/>
</dbReference>
<proteinExistence type="inferred from homology"/>